<dbReference type="EMBL" id="CAJNNV010033133">
    <property type="protein sequence ID" value="CAE8642221.1"/>
    <property type="molecule type" value="Genomic_DNA"/>
</dbReference>
<feature type="compositionally biased region" description="Basic and acidic residues" evidence="1">
    <location>
        <begin position="974"/>
        <end position="984"/>
    </location>
</feature>
<feature type="compositionally biased region" description="Polar residues" evidence="1">
    <location>
        <begin position="923"/>
        <end position="935"/>
    </location>
</feature>
<organism evidence="2 3">
    <name type="scientific">Polarella glacialis</name>
    <name type="common">Dinoflagellate</name>
    <dbReference type="NCBI Taxonomy" id="89957"/>
    <lineage>
        <taxon>Eukaryota</taxon>
        <taxon>Sar</taxon>
        <taxon>Alveolata</taxon>
        <taxon>Dinophyceae</taxon>
        <taxon>Suessiales</taxon>
        <taxon>Suessiaceae</taxon>
        <taxon>Polarella</taxon>
    </lineage>
</organism>
<feature type="region of interest" description="Disordered" evidence="1">
    <location>
        <begin position="767"/>
        <end position="834"/>
    </location>
</feature>
<protein>
    <submittedName>
        <fullName evidence="2">Uncharacterized protein</fullName>
    </submittedName>
</protein>
<feature type="compositionally biased region" description="Polar residues" evidence="1">
    <location>
        <begin position="1077"/>
        <end position="1091"/>
    </location>
</feature>
<gene>
    <name evidence="2" type="ORF">PGLA1383_LOCUS56746</name>
</gene>
<keyword evidence="3" id="KW-1185">Reference proteome</keyword>
<evidence type="ECO:0000313" key="2">
    <source>
        <dbReference type="EMBL" id="CAE8642221.1"/>
    </source>
</evidence>
<dbReference type="OrthoDB" id="428252at2759"/>
<evidence type="ECO:0000256" key="1">
    <source>
        <dbReference type="SAM" id="MobiDB-lite"/>
    </source>
</evidence>
<comment type="caution">
    <text evidence="2">The sequence shown here is derived from an EMBL/GenBank/DDBJ whole genome shotgun (WGS) entry which is preliminary data.</text>
</comment>
<sequence length="1166" mass="122791">MVRIRRTGPGGANEVKVGKLRDLAFQAAADLLEEELAVGSEVIDLSAALLRGRCCRYLGPGEVAEADPDWDEWWDDAVGDNPIPGKLRVPLPLSLCRVPRDPLPKVLDGSGGTKIVPSLDEEYVRLEGFRWANMWARGRGSILCLDLFGVRGEAVLTPEFCSVVQLDNHAYIENEAEAGQTHSSDWLCPALTKLCAKVRASRKLSLAELLQAVEEYPSITLVVPAGQLVLKDPPSSKEFARAAARRHPMYVSSVEMGAKLCVSIVPPAATASGELCKLDAEKLDSELGAQLFELAGERGRLCVRREGGPPLDPAQLSGATLDDICRYLTLGWLETLHAAPSTWSLIHVTTERCSYLEASLGRVPGSGTFRVDLGLRDSPRTCEVCAQGPAIGLEVVQVLAHDGRAEEASTAVCRDCAAFVAGSPYFRGKGALSQHISRPVHEIVGASDAGLDVILAAGTSSSVKDSADGVAVRPTAAISGPFALASDVVPIGTAVLAVAGMLSLRPPLAGWGSLTCDSSLLEKRLKNELLIVTGCDTDCLHIVSTQQETGTPNMLLCFVLFHPAILHAGRADPPESTLASRHPLTPLEQFNGLEASLVSMAQKHDEGAKLGRRRNDNMTPLLLVSSQERVLMPCSLILLRPQSGHPPFAFRYNEKPKPKKAHSGKEGLQTLLANITGPKPIGEVQKMSAYNKKRTEEQLFDSIVAASDFSDKPKSPLIQSQVANGLRDEIQAAPAAPPSSGVLEIASAAGTTEIAHAQEADEGKLAFGESPAPALSNTADEGPGGVTIQTEHGQSEDVQAGVEEPLQAATDVDLRKDMDERADPARAESANRENEADEVIYGVLGQNAGEASDLLANGHVPGTDDRCEVPINTMGQEDKDDAVSSSFSFAEGRGGVEGEGDPYSADQDKRTGADGNEAGWPSGQLNAGNANTQTADHGDTPATRKTVEAEDEEEPFAQQLTQAAFVSPDAGGADEGHDRDELERCGMTGMDVDPGELARWGQEGDFGEREVRGLQPDEAGESGEDASSQVHITAAENVEQAGGPEIIQGTGAVTQVDGPSEGGQGELQEAKAEEGSGENSADTADRGSSSPAGAGDQRGSTAENYSGREEGDAFVGLGTSAAADLSSACGRMEVQERSSPEVAPADTIAAADARQAGGFQCYSYTG</sequence>
<reference evidence="2" key="1">
    <citation type="submission" date="2021-02" db="EMBL/GenBank/DDBJ databases">
        <authorList>
            <person name="Dougan E. K."/>
            <person name="Rhodes N."/>
            <person name="Thang M."/>
            <person name="Chan C."/>
        </authorList>
    </citation>
    <scope>NUCLEOTIDE SEQUENCE</scope>
</reference>
<evidence type="ECO:0000313" key="3">
    <source>
        <dbReference type="Proteomes" id="UP000654075"/>
    </source>
</evidence>
<feature type="region of interest" description="Disordered" evidence="1">
    <location>
        <begin position="855"/>
        <end position="1117"/>
    </location>
</feature>
<dbReference type="AlphaFoldDB" id="A0A813HV41"/>
<accession>A0A813HV41</accession>
<dbReference type="Proteomes" id="UP000654075">
    <property type="component" value="Unassembled WGS sequence"/>
</dbReference>
<name>A0A813HV41_POLGL</name>
<feature type="compositionally biased region" description="Basic and acidic residues" evidence="1">
    <location>
        <begin position="812"/>
        <end position="834"/>
    </location>
</feature>
<proteinExistence type="predicted"/>